<name>A0AC61L0Q7_9EURY</name>
<evidence type="ECO:0000313" key="2">
    <source>
        <dbReference type="Proteomes" id="UP000248329"/>
    </source>
</evidence>
<accession>A0AC61L0Q7</accession>
<dbReference type="Proteomes" id="UP000248329">
    <property type="component" value="Unassembled WGS sequence"/>
</dbReference>
<sequence length="63" mass="6839">MNRYAPPTPVLMMAMEEDGAALAAHQNVSPYIAPSLMPIYPLRADISDLNETSHPLCTTSLPL</sequence>
<proteinExistence type="predicted"/>
<protein>
    <submittedName>
        <fullName evidence="1">Uncharacterized protein</fullName>
    </submittedName>
</protein>
<dbReference type="EMBL" id="PQXF01000023">
    <property type="protein sequence ID" value="PXF59605.1"/>
    <property type="molecule type" value="Genomic_DNA"/>
</dbReference>
<reference evidence="1" key="1">
    <citation type="submission" date="2018-01" db="EMBL/GenBank/DDBJ databases">
        <authorList>
            <person name="Krukenberg V."/>
        </authorList>
    </citation>
    <scope>NUCLEOTIDE SEQUENCE</scope>
    <source>
        <strain evidence="1">E20ANME2</strain>
    </source>
</reference>
<gene>
    <name evidence="1" type="ORF">C4B59_10980</name>
</gene>
<comment type="caution">
    <text evidence="1">The sequence shown here is derived from an EMBL/GenBank/DDBJ whole genome shotgun (WGS) entry which is preliminary data.</text>
</comment>
<evidence type="ECO:0000313" key="1">
    <source>
        <dbReference type="EMBL" id="PXF59605.1"/>
    </source>
</evidence>
<organism evidence="1 2">
    <name type="scientific">Candidatus Methanogaster sp</name>
    <dbReference type="NCBI Taxonomy" id="3386292"/>
    <lineage>
        <taxon>Archaea</taxon>
        <taxon>Methanobacteriati</taxon>
        <taxon>Methanobacteriota</taxon>
        <taxon>Stenosarchaea group</taxon>
        <taxon>Methanomicrobia</taxon>
        <taxon>Methanosarcinales</taxon>
        <taxon>ANME-2 cluster</taxon>
        <taxon>Candidatus Methanogasteraceae</taxon>
        <taxon>Candidatus Methanogaster</taxon>
    </lineage>
</organism>